<dbReference type="GO" id="GO:0005524">
    <property type="term" value="F:ATP binding"/>
    <property type="evidence" value="ECO:0007669"/>
    <property type="project" value="UniProtKB-UniRule"/>
</dbReference>
<keyword evidence="2 10" id="KW-0723">Serine/threonine-protein kinase</keyword>
<dbReference type="GO" id="GO:0005829">
    <property type="term" value="C:cytosol"/>
    <property type="evidence" value="ECO:0007669"/>
    <property type="project" value="TreeGrafter"/>
</dbReference>
<evidence type="ECO:0000256" key="3">
    <source>
        <dbReference type="ARBA" id="ARBA00022679"/>
    </source>
</evidence>
<dbReference type="SUPFAM" id="SSF56112">
    <property type="entry name" value="Protein kinase-like (PK-like)"/>
    <property type="match status" value="1"/>
</dbReference>
<organism evidence="12 13">
    <name type="scientific">Microtus ochrogaster</name>
    <name type="common">Prairie vole</name>
    <dbReference type="NCBI Taxonomy" id="79684"/>
    <lineage>
        <taxon>Eukaryota</taxon>
        <taxon>Metazoa</taxon>
        <taxon>Chordata</taxon>
        <taxon>Craniata</taxon>
        <taxon>Vertebrata</taxon>
        <taxon>Euteleostomi</taxon>
        <taxon>Mammalia</taxon>
        <taxon>Eutheria</taxon>
        <taxon>Euarchontoglires</taxon>
        <taxon>Glires</taxon>
        <taxon>Rodentia</taxon>
        <taxon>Myomorpha</taxon>
        <taxon>Muroidea</taxon>
        <taxon>Cricetidae</taxon>
        <taxon>Arvicolinae</taxon>
        <taxon>Microtus</taxon>
    </lineage>
</organism>
<feature type="domain" description="Protein kinase" evidence="11">
    <location>
        <begin position="34"/>
        <end position="214"/>
    </location>
</feature>
<evidence type="ECO:0000256" key="10">
    <source>
        <dbReference type="RuleBase" id="RU000304"/>
    </source>
</evidence>
<dbReference type="AlphaFoldDB" id="A0A8J6GBI1"/>
<evidence type="ECO:0000256" key="5">
    <source>
        <dbReference type="ARBA" id="ARBA00022777"/>
    </source>
</evidence>
<keyword evidence="5 12" id="KW-0418">Kinase</keyword>
<dbReference type="PROSITE" id="PS00107">
    <property type="entry name" value="PROTEIN_KINASE_ATP"/>
    <property type="match status" value="1"/>
</dbReference>
<feature type="binding site" evidence="9">
    <location>
        <position position="63"/>
    </location>
    <ligand>
        <name>ATP</name>
        <dbReference type="ChEBI" id="CHEBI:30616"/>
    </ligand>
</feature>
<dbReference type="GO" id="GO:0004674">
    <property type="term" value="F:protein serine/threonine kinase activity"/>
    <property type="evidence" value="ECO:0007669"/>
    <property type="project" value="UniProtKB-KW"/>
</dbReference>
<evidence type="ECO:0000256" key="9">
    <source>
        <dbReference type="PROSITE-ProRule" id="PRU10141"/>
    </source>
</evidence>
<comment type="catalytic activity">
    <reaction evidence="8">
        <text>L-seryl-[protein] + ATP = O-phospho-L-seryl-[protein] + ADP + H(+)</text>
        <dbReference type="Rhea" id="RHEA:17989"/>
        <dbReference type="Rhea" id="RHEA-COMP:9863"/>
        <dbReference type="Rhea" id="RHEA-COMP:11604"/>
        <dbReference type="ChEBI" id="CHEBI:15378"/>
        <dbReference type="ChEBI" id="CHEBI:29999"/>
        <dbReference type="ChEBI" id="CHEBI:30616"/>
        <dbReference type="ChEBI" id="CHEBI:83421"/>
        <dbReference type="ChEBI" id="CHEBI:456216"/>
        <dbReference type="EC" id="2.7.11.1"/>
    </reaction>
</comment>
<evidence type="ECO:0000313" key="13">
    <source>
        <dbReference type="Proteomes" id="UP000710432"/>
    </source>
</evidence>
<comment type="similarity">
    <text evidence="10">Belongs to the protein kinase superfamily.</text>
</comment>
<dbReference type="EMBL" id="JAATJU010023378">
    <property type="protein sequence ID" value="KAH0507796.1"/>
    <property type="molecule type" value="Genomic_DNA"/>
</dbReference>
<dbReference type="PROSITE" id="PS00108">
    <property type="entry name" value="PROTEIN_KINASE_ST"/>
    <property type="match status" value="1"/>
</dbReference>
<evidence type="ECO:0000256" key="4">
    <source>
        <dbReference type="ARBA" id="ARBA00022741"/>
    </source>
</evidence>
<comment type="catalytic activity">
    <reaction evidence="7">
        <text>L-threonyl-[protein] + ATP = O-phospho-L-threonyl-[protein] + ADP + H(+)</text>
        <dbReference type="Rhea" id="RHEA:46608"/>
        <dbReference type="Rhea" id="RHEA-COMP:11060"/>
        <dbReference type="Rhea" id="RHEA-COMP:11605"/>
        <dbReference type="ChEBI" id="CHEBI:15378"/>
        <dbReference type="ChEBI" id="CHEBI:30013"/>
        <dbReference type="ChEBI" id="CHEBI:30616"/>
        <dbReference type="ChEBI" id="CHEBI:61977"/>
        <dbReference type="ChEBI" id="CHEBI:456216"/>
        <dbReference type="EC" id="2.7.11.1"/>
    </reaction>
</comment>
<dbReference type="EC" id="2.7.11.1" evidence="1"/>
<evidence type="ECO:0000256" key="6">
    <source>
        <dbReference type="ARBA" id="ARBA00022840"/>
    </source>
</evidence>
<gene>
    <name evidence="12" type="ORF">LTLLF_167050</name>
</gene>
<dbReference type="PANTHER" id="PTHR24346">
    <property type="entry name" value="MAP/MICROTUBULE AFFINITY-REGULATING KINASE"/>
    <property type="match status" value="1"/>
</dbReference>
<dbReference type="InterPro" id="IPR008271">
    <property type="entry name" value="Ser/Thr_kinase_AS"/>
</dbReference>
<accession>A0A8J6GBI1</accession>
<dbReference type="GO" id="GO:0005634">
    <property type="term" value="C:nucleus"/>
    <property type="evidence" value="ECO:0007669"/>
    <property type="project" value="TreeGrafter"/>
</dbReference>
<evidence type="ECO:0000256" key="1">
    <source>
        <dbReference type="ARBA" id="ARBA00012513"/>
    </source>
</evidence>
<dbReference type="InterPro" id="IPR000719">
    <property type="entry name" value="Prot_kinase_dom"/>
</dbReference>
<dbReference type="PANTHER" id="PTHR24346:SF85">
    <property type="entry name" value="RIKEN CDNA 1810024B03 GENE"/>
    <property type="match status" value="1"/>
</dbReference>
<keyword evidence="6 9" id="KW-0067">ATP-binding</keyword>
<evidence type="ECO:0000313" key="12">
    <source>
        <dbReference type="EMBL" id="KAH0507796.1"/>
    </source>
</evidence>
<name>A0A8J6GBI1_MICOH</name>
<evidence type="ECO:0000256" key="7">
    <source>
        <dbReference type="ARBA" id="ARBA00047899"/>
    </source>
</evidence>
<dbReference type="InterPro" id="IPR017441">
    <property type="entry name" value="Protein_kinase_ATP_BS"/>
</dbReference>
<proteinExistence type="inferred from homology"/>
<keyword evidence="4 9" id="KW-0547">Nucleotide-binding</keyword>
<dbReference type="Proteomes" id="UP000710432">
    <property type="component" value="Unassembled WGS sequence"/>
</dbReference>
<evidence type="ECO:0000259" key="11">
    <source>
        <dbReference type="PROSITE" id="PS50011"/>
    </source>
</evidence>
<dbReference type="PROSITE" id="PS50011">
    <property type="entry name" value="PROTEIN_KINASE_DOM"/>
    <property type="match status" value="1"/>
</dbReference>
<evidence type="ECO:0000256" key="8">
    <source>
        <dbReference type="ARBA" id="ARBA00048679"/>
    </source>
</evidence>
<dbReference type="SMART" id="SM00220">
    <property type="entry name" value="S_TKc"/>
    <property type="match status" value="1"/>
</dbReference>
<evidence type="ECO:0000256" key="2">
    <source>
        <dbReference type="ARBA" id="ARBA00022527"/>
    </source>
</evidence>
<keyword evidence="3" id="KW-0808">Transferase</keyword>
<sequence>MEIIKKLSSKTREEESMQLALASTYEEETITDHYVMLNTLGKGAFAEVKLANHLLTNMKVAVKILANGEESDGHNRKELTIMKELDHPYIIKLFHIINSKDYTYMVLEFAAHGDLVTLIEEGGPLQQTQAQHIFCQIVCAVHYCHDNDIAHRDIKLDNILLDGKGNIKLEKTRRLSFGNSGLRPMTQLRTHKDESISAVLTLFPRWRPGFATQR</sequence>
<dbReference type="GO" id="GO:0045719">
    <property type="term" value="P:negative regulation of glycogen biosynthetic process"/>
    <property type="evidence" value="ECO:0007669"/>
    <property type="project" value="TreeGrafter"/>
</dbReference>
<protein>
    <recommendedName>
        <fullName evidence="1">non-specific serine/threonine protein kinase</fullName>
        <ecNumber evidence="1">2.7.11.1</ecNumber>
    </recommendedName>
</protein>
<comment type="caution">
    <text evidence="12">The sequence shown here is derived from an EMBL/GenBank/DDBJ whole genome shotgun (WGS) entry which is preliminary data.</text>
</comment>
<dbReference type="Gene3D" id="1.10.510.10">
    <property type="entry name" value="Transferase(Phosphotransferase) domain 1"/>
    <property type="match status" value="1"/>
</dbReference>
<dbReference type="Pfam" id="PF00069">
    <property type="entry name" value="Pkinase"/>
    <property type="match status" value="1"/>
</dbReference>
<dbReference type="InterPro" id="IPR011009">
    <property type="entry name" value="Kinase-like_dom_sf"/>
</dbReference>
<reference evidence="12" key="1">
    <citation type="submission" date="2020-03" db="EMBL/GenBank/DDBJ databases">
        <title>Studies in the Genomics of Life Span.</title>
        <authorList>
            <person name="Glass D."/>
        </authorList>
    </citation>
    <scope>NUCLEOTIDE SEQUENCE</scope>
    <source>
        <strain evidence="12">LTLLF</strain>
        <tissue evidence="12">Muscle</tissue>
    </source>
</reference>
<dbReference type="GO" id="GO:0035556">
    <property type="term" value="P:intracellular signal transduction"/>
    <property type="evidence" value="ECO:0007669"/>
    <property type="project" value="TreeGrafter"/>
</dbReference>
<dbReference type="FunFam" id="3.30.200.20:FF:000003">
    <property type="entry name" value="Non-specific serine/threonine protein kinase"/>
    <property type="match status" value="1"/>
</dbReference>